<feature type="transmembrane region" description="Helical" evidence="7">
    <location>
        <begin position="73"/>
        <end position="97"/>
    </location>
</feature>
<keyword evidence="4 7" id="KW-0812">Transmembrane</keyword>
<reference evidence="9 10" key="1">
    <citation type="submission" date="2022-08" db="EMBL/GenBank/DDBJ databases">
        <title>Proteogenomics of the novel Dehalobacterium formicoaceticum strain EZ94 highlights a key role of methyltransferases during anaerobic dichloromethane degradation.</title>
        <authorList>
            <person name="Wasmund K."/>
        </authorList>
    </citation>
    <scope>NUCLEOTIDE SEQUENCE [LARGE SCALE GENOMIC DNA]</scope>
    <source>
        <strain evidence="9 10">EZ94</strain>
    </source>
</reference>
<evidence type="ECO:0000313" key="9">
    <source>
        <dbReference type="EMBL" id="MCR6544506.1"/>
    </source>
</evidence>
<evidence type="ECO:0000256" key="7">
    <source>
        <dbReference type="SAM" id="Phobius"/>
    </source>
</evidence>
<accession>A0ABT1Y0X2</accession>
<keyword evidence="10" id="KW-1185">Reference proteome</keyword>
<evidence type="ECO:0000313" key="10">
    <source>
        <dbReference type="Proteomes" id="UP001524944"/>
    </source>
</evidence>
<dbReference type="EMBL" id="JANPWE010000001">
    <property type="protein sequence ID" value="MCR6544506.1"/>
    <property type="molecule type" value="Genomic_DNA"/>
</dbReference>
<evidence type="ECO:0000256" key="4">
    <source>
        <dbReference type="ARBA" id="ARBA00022692"/>
    </source>
</evidence>
<feature type="transmembrane region" description="Helical" evidence="7">
    <location>
        <begin position="364"/>
        <end position="383"/>
    </location>
</feature>
<keyword evidence="2" id="KW-0813">Transport</keyword>
<feature type="transmembrane region" description="Helical" evidence="7">
    <location>
        <begin position="5"/>
        <end position="29"/>
    </location>
</feature>
<keyword evidence="3" id="KW-1003">Cell membrane</keyword>
<feature type="transmembrane region" description="Helical" evidence="7">
    <location>
        <begin position="161"/>
        <end position="182"/>
    </location>
</feature>
<protein>
    <submittedName>
        <fullName evidence="9">MFS transporter</fullName>
    </submittedName>
</protein>
<evidence type="ECO:0000259" key="8">
    <source>
        <dbReference type="PROSITE" id="PS50850"/>
    </source>
</evidence>
<evidence type="ECO:0000256" key="1">
    <source>
        <dbReference type="ARBA" id="ARBA00004651"/>
    </source>
</evidence>
<evidence type="ECO:0000256" key="2">
    <source>
        <dbReference type="ARBA" id="ARBA00022448"/>
    </source>
</evidence>
<keyword evidence="5 7" id="KW-1133">Transmembrane helix</keyword>
<dbReference type="Pfam" id="PF07690">
    <property type="entry name" value="MFS_1"/>
    <property type="match status" value="1"/>
</dbReference>
<keyword evidence="6 7" id="KW-0472">Membrane</keyword>
<feature type="transmembrane region" description="Helical" evidence="7">
    <location>
        <begin position="41"/>
        <end position="61"/>
    </location>
</feature>
<sequence length="401" mass="43610">MKNNFLLKIVILLMSFAMMGDSVIVPIVPNIFEAFPDASPFLQNFIISGPMLIAIPATLICGKLAQFISKKYLLIFSYLIAAFAGIGIAFVDSVFLFVLFRSLLGITFGFLAASAFGLIAELFKEEKERSSVMGWYNSMTALFGVLIATASGYIAVSNWHYSFFINIAAIPIVLLMIFVLPVTPPEGKVQQDGDQNEKQKMPYLKVGALSVSAIVYNALYMILFYFVAVYLQEANLGDASTAGIMSSVGTVGSFVAGMIFANFYGKVKRFTPATFFLVLAACYFVLSMDVNLLIVGIAVFVAGWTYNLSMSYYFLTATMIVPPAVLTLSTGITNASIGLGCYLAPSAINWYQGIFNVPTLKGTFLYVALTLVVCGVISIILAMRHSKNLPVIESQDMKGQA</sequence>
<dbReference type="InterPro" id="IPR036259">
    <property type="entry name" value="MFS_trans_sf"/>
</dbReference>
<dbReference type="InterPro" id="IPR020846">
    <property type="entry name" value="MFS_dom"/>
</dbReference>
<dbReference type="PANTHER" id="PTHR23517">
    <property type="entry name" value="RESISTANCE PROTEIN MDTM, PUTATIVE-RELATED-RELATED"/>
    <property type="match status" value="1"/>
</dbReference>
<evidence type="ECO:0000256" key="3">
    <source>
        <dbReference type="ARBA" id="ARBA00022475"/>
    </source>
</evidence>
<evidence type="ECO:0000256" key="5">
    <source>
        <dbReference type="ARBA" id="ARBA00022989"/>
    </source>
</evidence>
<dbReference type="InterPro" id="IPR050171">
    <property type="entry name" value="MFS_Transporters"/>
</dbReference>
<feature type="transmembrane region" description="Helical" evidence="7">
    <location>
        <begin position="276"/>
        <end position="304"/>
    </location>
</feature>
<comment type="subcellular location">
    <subcellularLocation>
        <location evidence="1">Cell membrane</location>
        <topology evidence="1">Multi-pass membrane protein</topology>
    </subcellularLocation>
</comment>
<feature type="transmembrane region" description="Helical" evidence="7">
    <location>
        <begin position="203"/>
        <end position="231"/>
    </location>
</feature>
<feature type="transmembrane region" description="Helical" evidence="7">
    <location>
        <begin position="135"/>
        <end position="155"/>
    </location>
</feature>
<dbReference type="Gene3D" id="1.20.1250.20">
    <property type="entry name" value="MFS general substrate transporter like domains"/>
    <property type="match status" value="1"/>
</dbReference>
<dbReference type="RefSeq" id="WP_257912077.1">
    <property type="nucleotide sequence ID" value="NZ_JANPWE010000001.1"/>
</dbReference>
<gene>
    <name evidence="9" type="ORF">NVS47_03085</name>
</gene>
<dbReference type="PROSITE" id="PS50850">
    <property type="entry name" value="MFS"/>
    <property type="match status" value="1"/>
</dbReference>
<feature type="transmembrane region" description="Helical" evidence="7">
    <location>
        <begin position="243"/>
        <end position="264"/>
    </location>
</feature>
<evidence type="ECO:0000256" key="6">
    <source>
        <dbReference type="ARBA" id="ARBA00023136"/>
    </source>
</evidence>
<organism evidence="9 10">
    <name type="scientific">Dehalobacterium formicoaceticum</name>
    <dbReference type="NCBI Taxonomy" id="51515"/>
    <lineage>
        <taxon>Bacteria</taxon>
        <taxon>Bacillati</taxon>
        <taxon>Bacillota</taxon>
        <taxon>Clostridia</taxon>
        <taxon>Eubacteriales</taxon>
        <taxon>Peptococcaceae</taxon>
        <taxon>Dehalobacterium</taxon>
    </lineage>
</organism>
<name>A0ABT1Y0X2_9FIRM</name>
<feature type="transmembrane region" description="Helical" evidence="7">
    <location>
        <begin position="103"/>
        <end position="123"/>
    </location>
</feature>
<comment type="caution">
    <text evidence="9">The sequence shown here is derived from an EMBL/GenBank/DDBJ whole genome shotgun (WGS) entry which is preliminary data.</text>
</comment>
<dbReference type="SUPFAM" id="SSF103473">
    <property type="entry name" value="MFS general substrate transporter"/>
    <property type="match status" value="1"/>
</dbReference>
<dbReference type="Proteomes" id="UP001524944">
    <property type="component" value="Unassembled WGS sequence"/>
</dbReference>
<dbReference type="InterPro" id="IPR011701">
    <property type="entry name" value="MFS"/>
</dbReference>
<dbReference type="PANTHER" id="PTHR23517:SF3">
    <property type="entry name" value="INTEGRAL MEMBRANE TRANSPORT PROTEIN"/>
    <property type="match status" value="1"/>
</dbReference>
<feature type="domain" description="Major facilitator superfamily (MFS) profile" evidence="8">
    <location>
        <begin position="6"/>
        <end position="386"/>
    </location>
</feature>
<proteinExistence type="predicted"/>
<feature type="transmembrane region" description="Helical" evidence="7">
    <location>
        <begin position="335"/>
        <end position="352"/>
    </location>
</feature>